<organism evidence="2 3">
    <name type="scientific">Armillaria luteobubalina</name>
    <dbReference type="NCBI Taxonomy" id="153913"/>
    <lineage>
        <taxon>Eukaryota</taxon>
        <taxon>Fungi</taxon>
        <taxon>Dikarya</taxon>
        <taxon>Basidiomycota</taxon>
        <taxon>Agaricomycotina</taxon>
        <taxon>Agaricomycetes</taxon>
        <taxon>Agaricomycetidae</taxon>
        <taxon>Agaricales</taxon>
        <taxon>Marasmiineae</taxon>
        <taxon>Physalacriaceae</taxon>
        <taxon>Armillaria</taxon>
    </lineage>
</organism>
<gene>
    <name evidence="2" type="ORF">EDD18DRAFT_1104819</name>
</gene>
<dbReference type="Gene3D" id="3.40.50.10860">
    <property type="entry name" value="Leucine Dehydrogenase, chain A, domain 1"/>
    <property type="match status" value="1"/>
</dbReference>
<dbReference type="EMBL" id="JAUEPU010000013">
    <property type="protein sequence ID" value="KAK0497426.1"/>
    <property type="molecule type" value="Genomic_DNA"/>
</dbReference>
<dbReference type="GO" id="GO:0019632">
    <property type="term" value="P:shikimate metabolic process"/>
    <property type="evidence" value="ECO:0007669"/>
    <property type="project" value="TreeGrafter"/>
</dbReference>
<name>A0AA39TQ84_9AGAR</name>
<dbReference type="InterPro" id="IPR022893">
    <property type="entry name" value="Shikimate_DH_fam"/>
</dbReference>
<keyword evidence="3" id="KW-1185">Reference proteome</keyword>
<dbReference type="PANTHER" id="PTHR21089:SF1">
    <property type="entry name" value="BIFUNCTIONAL 3-DEHYDROQUINATE DEHYDRATASE_SHIKIMATE DEHYDROGENASE, CHLOROPLASTIC"/>
    <property type="match status" value="1"/>
</dbReference>
<dbReference type="GO" id="GO:0004764">
    <property type="term" value="F:shikimate 3-dehydrogenase (NADP+) activity"/>
    <property type="evidence" value="ECO:0007669"/>
    <property type="project" value="InterPro"/>
</dbReference>
<dbReference type="SUPFAM" id="SSF51735">
    <property type="entry name" value="NAD(P)-binding Rossmann-fold domains"/>
    <property type="match status" value="1"/>
</dbReference>
<dbReference type="Proteomes" id="UP001175228">
    <property type="component" value="Unassembled WGS sequence"/>
</dbReference>
<dbReference type="PANTHER" id="PTHR21089">
    <property type="entry name" value="SHIKIMATE DEHYDROGENASE"/>
    <property type="match status" value="1"/>
</dbReference>
<dbReference type="AlphaFoldDB" id="A0AA39TQ84"/>
<evidence type="ECO:0000259" key="1">
    <source>
        <dbReference type="Pfam" id="PF08501"/>
    </source>
</evidence>
<dbReference type="Gene3D" id="3.40.50.720">
    <property type="entry name" value="NAD(P)-binding Rossmann-like Domain"/>
    <property type="match status" value="1"/>
</dbReference>
<feature type="domain" description="Shikimate dehydrogenase substrate binding N-terminal" evidence="1">
    <location>
        <begin position="19"/>
        <end position="99"/>
    </location>
</feature>
<comment type="caution">
    <text evidence="2">The sequence shown here is derived from an EMBL/GenBank/DDBJ whole genome shotgun (WGS) entry which is preliminary data.</text>
</comment>
<evidence type="ECO:0000313" key="2">
    <source>
        <dbReference type="EMBL" id="KAK0497426.1"/>
    </source>
</evidence>
<accession>A0AA39TQ84</accession>
<dbReference type="GO" id="GO:0009423">
    <property type="term" value="P:chorismate biosynthetic process"/>
    <property type="evidence" value="ECO:0007669"/>
    <property type="project" value="TreeGrafter"/>
</dbReference>
<reference evidence="2" key="1">
    <citation type="submission" date="2023-06" db="EMBL/GenBank/DDBJ databases">
        <authorList>
            <consortium name="Lawrence Berkeley National Laboratory"/>
            <person name="Ahrendt S."/>
            <person name="Sahu N."/>
            <person name="Indic B."/>
            <person name="Wong-Bajracharya J."/>
            <person name="Merenyi Z."/>
            <person name="Ke H.-M."/>
            <person name="Monk M."/>
            <person name="Kocsube S."/>
            <person name="Drula E."/>
            <person name="Lipzen A."/>
            <person name="Balint B."/>
            <person name="Henrissat B."/>
            <person name="Andreopoulos B."/>
            <person name="Martin F.M."/>
            <person name="Harder C.B."/>
            <person name="Rigling D."/>
            <person name="Ford K.L."/>
            <person name="Foster G.D."/>
            <person name="Pangilinan J."/>
            <person name="Papanicolaou A."/>
            <person name="Barry K."/>
            <person name="LaButti K."/>
            <person name="Viragh M."/>
            <person name="Koriabine M."/>
            <person name="Yan M."/>
            <person name="Riley R."/>
            <person name="Champramary S."/>
            <person name="Plett K.L."/>
            <person name="Tsai I.J."/>
            <person name="Slot J."/>
            <person name="Sipos G."/>
            <person name="Plett J."/>
            <person name="Nagy L.G."/>
            <person name="Grigoriev I.V."/>
        </authorList>
    </citation>
    <scope>NUCLEOTIDE SEQUENCE</scope>
    <source>
        <strain evidence="2">HWK02</strain>
    </source>
</reference>
<dbReference type="SUPFAM" id="SSF53223">
    <property type="entry name" value="Aminoacid dehydrogenase-like, N-terminal domain"/>
    <property type="match status" value="1"/>
</dbReference>
<dbReference type="Pfam" id="PF08501">
    <property type="entry name" value="Shikimate_dh_N"/>
    <property type="match status" value="1"/>
</dbReference>
<dbReference type="CDD" id="cd01065">
    <property type="entry name" value="NAD_bind_Shikimate_DH"/>
    <property type="match status" value="1"/>
</dbReference>
<sequence length="317" mass="34272">MTHPSITHPDAQKPRRVHLFGYPIVHSVSPDVHTFVAESAGLPWKCTHFETSDLDKVVEAIKTEDFIAGAVTMPMKLPIMEKMDSIDDLARVVGAVNTITVTTDKKLVGSNTDVAGIRDALEEASEVGMNLPGMVLGAGGASRAAIYALLGYLNCSVVYLVHMDPQKAEQVVAEMVASGFADAKEKVKVVETVEQAKILDAPFYVVGCIPNNAPATEGEKSARAVAANLFRTERPGVFLDMCFKPRVTQLVEIAESRGWVTIDGIEVLALQLLEQWRLWLGPNVPLPAHAARQLMRDLAIGSTTLNVSSSVGFNQIL</sequence>
<protein>
    <recommendedName>
        <fullName evidence="1">Shikimate dehydrogenase substrate binding N-terminal domain-containing protein</fullName>
    </recommendedName>
</protein>
<dbReference type="InterPro" id="IPR046346">
    <property type="entry name" value="Aminoacid_DH-like_N_sf"/>
</dbReference>
<proteinExistence type="predicted"/>
<dbReference type="InterPro" id="IPR013708">
    <property type="entry name" value="Shikimate_DH-bd_N"/>
</dbReference>
<dbReference type="InterPro" id="IPR036291">
    <property type="entry name" value="NAD(P)-bd_dom_sf"/>
</dbReference>
<evidence type="ECO:0000313" key="3">
    <source>
        <dbReference type="Proteomes" id="UP001175228"/>
    </source>
</evidence>